<evidence type="ECO:0000313" key="2">
    <source>
        <dbReference type="Proteomes" id="UP000324222"/>
    </source>
</evidence>
<reference evidence="1 2" key="1">
    <citation type="submission" date="2019-05" db="EMBL/GenBank/DDBJ databases">
        <title>Another draft genome of Portunus trituberculatus and its Hox gene families provides insights of decapod evolution.</title>
        <authorList>
            <person name="Jeong J.-H."/>
            <person name="Song I."/>
            <person name="Kim S."/>
            <person name="Choi T."/>
            <person name="Kim D."/>
            <person name="Ryu S."/>
            <person name="Kim W."/>
        </authorList>
    </citation>
    <scope>NUCLEOTIDE SEQUENCE [LARGE SCALE GENOMIC DNA]</scope>
    <source>
        <tissue evidence="1">Muscle</tissue>
    </source>
</reference>
<evidence type="ECO:0000313" key="1">
    <source>
        <dbReference type="EMBL" id="MPC72678.1"/>
    </source>
</evidence>
<comment type="caution">
    <text evidence="1">The sequence shown here is derived from an EMBL/GenBank/DDBJ whole genome shotgun (WGS) entry which is preliminary data.</text>
</comment>
<organism evidence="1 2">
    <name type="scientific">Portunus trituberculatus</name>
    <name type="common">Swimming crab</name>
    <name type="synonym">Neptunus trituberculatus</name>
    <dbReference type="NCBI Taxonomy" id="210409"/>
    <lineage>
        <taxon>Eukaryota</taxon>
        <taxon>Metazoa</taxon>
        <taxon>Ecdysozoa</taxon>
        <taxon>Arthropoda</taxon>
        <taxon>Crustacea</taxon>
        <taxon>Multicrustacea</taxon>
        <taxon>Malacostraca</taxon>
        <taxon>Eumalacostraca</taxon>
        <taxon>Eucarida</taxon>
        <taxon>Decapoda</taxon>
        <taxon>Pleocyemata</taxon>
        <taxon>Brachyura</taxon>
        <taxon>Eubrachyura</taxon>
        <taxon>Portunoidea</taxon>
        <taxon>Portunidae</taxon>
        <taxon>Portuninae</taxon>
        <taxon>Portunus</taxon>
    </lineage>
</organism>
<dbReference type="AlphaFoldDB" id="A0A5B7HVE3"/>
<name>A0A5B7HVE3_PORTR</name>
<protein>
    <submittedName>
        <fullName evidence="1">Uncharacterized protein</fullName>
    </submittedName>
</protein>
<dbReference type="EMBL" id="VSRR010035183">
    <property type="protein sequence ID" value="MPC72678.1"/>
    <property type="molecule type" value="Genomic_DNA"/>
</dbReference>
<keyword evidence="2" id="KW-1185">Reference proteome</keyword>
<gene>
    <name evidence="1" type="ORF">E2C01_066990</name>
</gene>
<dbReference type="Proteomes" id="UP000324222">
    <property type="component" value="Unassembled WGS sequence"/>
</dbReference>
<proteinExistence type="predicted"/>
<accession>A0A5B7HVE3</accession>
<sequence length="99" mass="11012">MRELHPQLLSQQHSKGHSCMAQGQVAVLQGREGEPPQTGLGHLCQAGVEMLMAGQLAEAEQGSWTRMGRHLHKHCVVELGRAEKRPWRGQQWCRVSVAP</sequence>